<name>A0AAN3MBU6_ECOLX</name>
<protein>
    <submittedName>
        <fullName evidence="1">Uncharacterized protein</fullName>
    </submittedName>
</protein>
<evidence type="ECO:0000313" key="1">
    <source>
        <dbReference type="EMBL" id="EFU36328.1"/>
    </source>
</evidence>
<evidence type="ECO:0000313" key="2">
    <source>
        <dbReference type="Proteomes" id="UP000005056"/>
    </source>
</evidence>
<gene>
    <name evidence="1" type="ORF">HMPREF9350_01999</name>
</gene>
<comment type="caution">
    <text evidence="1">The sequence shown here is derived from an EMBL/GenBank/DDBJ whole genome shotgun (WGS) entry which is preliminary data.</text>
</comment>
<proteinExistence type="predicted"/>
<dbReference type="EMBL" id="ADWQ01000006">
    <property type="protein sequence ID" value="EFU36328.1"/>
    <property type="molecule type" value="Genomic_DNA"/>
</dbReference>
<sequence>MFTLYHAALLNEKGMMCCKKPKQSFLYIPYFCRQEYTRRINYDD</sequence>
<dbReference type="Proteomes" id="UP000005056">
    <property type="component" value="Unassembled WGS sequence"/>
</dbReference>
<accession>A0AAN3MBU6</accession>
<organism evidence="1 2">
    <name type="scientific">Escherichia coli MS 85-1</name>
    <dbReference type="NCBI Taxonomy" id="679202"/>
    <lineage>
        <taxon>Bacteria</taxon>
        <taxon>Pseudomonadati</taxon>
        <taxon>Pseudomonadota</taxon>
        <taxon>Gammaproteobacteria</taxon>
        <taxon>Enterobacterales</taxon>
        <taxon>Enterobacteriaceae</taxon>
        <taxon>Escherichia</taxon>
    </lineage>
</organism>
<dbReference type="AlphaFoldDB" id="A0AAN3MBU6"/>
<reference evidence="1 2" key="1">
    <citation type="submission" date="2010-09" db="EMBL/GenBank/DDBJ databases">
        <authorList>
            <person name="Weinstock G."/>
            <person name="Sodergren E."/>
            <person name="Clifton S."/>
            <person name="Fulton L."/>
            <person name="Fulton B."/>
            <person name="Courtney L."/>
            <person name="Fronick C."/>
            <person name="Harrison M."/>
            <person name="Strong C."/>
            <person name="Farmer C."/>
            <person name="Delahaunty K."/>
            <person name="Markovic C."/>
            <person name="Hall O."/>
            <person name="Minx P."/>
            <person name="Tomlinson C."/>
            <person name="Mitreva M."/>
            <person name="Hou S."/>
            <person name="Chen J."/>
            <person name="Wollam A."/>
            <person name="Pepin K.H."/>
            <person name="Johnson M."/>
            <person name="Bhonagiri V."/>
            <person name="Zhang X."/>
            <person name="Suruliraj S."/>
            <person name="Warren W."/>
            <person name="Chinwalla A."/>
            <person name="Mardis E.R."/>
            <person name="Wilson R.K."/>
        </authorList>
    </citation>
    <scope>NUCLEOTIDE SEQUENCE [LARGE SCALE GENOMIC DNA]</scope>
    <source>
        <strain evidence="1 2">MS 85-1</strain>
    </source>
</reference>